<comment type="similarity">
    <text evidence="1">Belongs to the FMC1 family.</text>
</comment>
<organism evidence="5">
    <name type="scientific">Hymenolepis diminuta</name>
    <name type="common">Rat tapeworm</name>
    <dbReference type="NCBI Taxonomy" id="6216"/>
    <lineage>
        <taxon>Eukaryota</taxon>
        <taxon>Metazoa</taxon>
        <taxon>Spiralia</taxon>
        <taxon>Lophotrochozoa</taxon>
        <taxon>Platyhelminthes</taxon>
        <taxon>Cestoda</taxon>
        <taxon>Eucestoda</taxon>
        <taxon>Cyclophyllidea</taxon>
        <taxon>Hymenolepididae</taxon>
        <taxon>Hymenolepis</taxon>
    </lineage>
</organism>
<reference evidence="5" key="1">
    <citation type="submission" date="2017-02" db="UniProtKB">
        <authorList>
            <consortium name="WormBaseParasite"/>
        </authorList>
    </citation>
    <scope>IDENTIFICATION</scope>
</reference>
<dbReference type="EMBL" id="UYSG01002877">
    <property type="protein sequence ID" value="VDL57803.1"/>
    <property type="molecule type" value="Genomic_DNA"/>
</dbReference>
<dbReference type="PANTHER" id="PTHR31716">
    <property type="entry name" value="PROTEIN FMC1 HOMOLOG"/>
    <property type="match status" value="1"/>
</dbReference>
<gene>
    <name evidence="3" type="ORF">HDID_LOCUS5485</name>
</gene>
<accession>A0A0R3SKM2</accession>
<sequence length="88" mass="10024">MSVSVLRTILQELQRASSSPQFRQNEHTTEQNCSPMHDSVQLADTYLTLLQSVARHRELVNTYRCREKTTSEAANLVGLSLPENYSDK</sequence>
<dbReference type="WBParaSite" id="HDID_0000548701-mRNA-1">
    <property type="protein sequence ID" value="HDID_0000548701-mRNA-1"/>
    <property type="gene ID" value="HDID_0000548701"/>
</dbReference>
<evidence type="ECO:0000313" key="3">
    <source>
        <dbReference type="EMBL" id="VDL57803.1"/>
    </source>
</evidence>
<dbReference type="InterPro" id="IPR037667">
    <property type="entry name" value="FMC1_homologue"/>
</dbReference>
<dbReference type="OrthoDB" id="551431at2759"/>
<dbReference type="GO" id="GO:0005739">
    <property type="term" value="C:mitochondrion"/>
    <property type="evidence" value="ECO:0007669"/>
    <property type="project" value="TreeGrafter"/>
</dbReference>
<proteinExistence type="inferred from homology"/>
<dbReference type="STRING" id="6216.A0A0R3SKM2"/>
<name>A0A0R3SKM2_HYMDI</name>
<dbReference type="Proteomes" id="UP000274504">
    <property type="component" value="Unassembled WGS sequence"/>
</dbReference>
<evidence type="ECO:0000313" key="5">
    <source>
        <dbReference type="WBParaSite" id="HDID_0000548701-mRNA-1"/>
    </source>
</evidence>
<reference evidence="3 4" key="2">
    <citation type="submission" date="2018-11" db="EMBL/GenBank/DDBJ databases">
        <authorList>
            <consortium name="Pathogen Informatics"/>
        </authorList>
    </citation>
    <scope>NUCLEOTIDE SEQUENCE [LARGE SCALE GENOMIC DNA]</scope>
</reference>
<protein>
    <recommendedName>
        <fullName evidence="2">Protein FMC1 homolog</fullName>
    </recommendedName>
</protein>
<dbReference type="PANTHER" id="PTHR31716:SF1">
    <property type="entry name" value="PROTEIN FMC1 HOMOLOG"/>
    <property type="match status" value="1"/>
</dbReference>
<evidence type="ECO:0000256" key="1">
    <source>
        <dbReference type="ARBA" id="ARBA00009058"/>
    </source>
</evidence>
<evidence type="ECO:0000313" key="4">
    <source>
        <dbReference type="Proteomes" id="UP000274504"/>
    </source>
</evidence>
<evidence type="ECO:0000256" key="2">
    <source>
        <dbReference type="ARBA" id="ARBA00013846"/>
    </source>
</evidence>
<dbReference type="AlphaFoldDB" id="A0A0R3SKM2"/>